<name>A0A485KNX7_9STRA</name>
<keyword evidence="3" id="KW-1185">Reference proteome</keyword>
<dbReference type="PANTHER" id="PTHR47186:SF63">
    <property type="entry name" value="C-JID DOMAIN-CONTAINING PROTEIN"/>
    <property type="match status" value="1"/>
</dbReference>
<dbReference type="Proteomes" id="UP000332933">
    <property type="component" value="Unassembled WGS sequence"/>
</dbReference>
<reference evidence="1" key="2">
    <citation type="submission" date="2019-06" db="EMBL/GenBank/DDBJ databases">
        <title>Genomics analysis of Aphanomyces spp. identifies a new class of oomycete effector associated with host adaptation.</title>
        <authorList>
            <person name="Gaulin E."/>
        </authorList>
    </citation>
    <scope>NUCLEOTIDE SEQUENCE</scope>
    <source>
        <strain evidence="1">CBS 578.67</strain>
    </source>
</reference>
<sequence>MSPMVQSPPLRLDVNVQIQHPLTSLLWHDAFCQALGLPAWLRLSELSSDIRTALQSLHPSGVVALPSHTPLAMVTNLQRAWPHLRLAFSTAADHDAALQDDLAPLAHLHTLYLSRYATIFPSSSSIGFFAFWLFGFLTNVAISCHGFSTVDALARVHTLTLDSCDGVTDVSGLVRLKSLTLISCSHVTNASLSSLVELDALTVHRCVQLTNFTALPGLTKLVVEMSNQHATTVSIRAFPNKLERVRLVHVGFYHREIAHVPTVELIHTRLRDEIVGPCHHVSVAWHHSRIVDVQWLHNVAHVDLSGSWCLTDIRSLKHVQSAVLDGCSAISDVSSLAHASFVDLSNCFRVTNVSALSHVHELTLTGCWNIADVNSLTHVDTLDLTGVGKIQSIDGLVHVRRLTLHGNRFLRLPTSSSTLSKLQFISMTDCIQVVDLTALHGVPTVHIDGCRYVAREIVAQKLLLTETIVARQLVDISPLAQALHVEIANCPLVQDISPLAQASTVRLRHCASIDSVACLANVPILSLERIPFRSADGIHRVPHLTIESCWGFSHCHLLAPSVKLNGCGCDRHLYTQ</sequence>
<dbReference type="AlphaFoldDB" id="A0A485KNX7"/>
<accession>A0A485KNX7</accession>
<evidence type="ECO:0000313" key="3">
    <source>
        <dbReference type="Proteomes" id="UP000332933"/>
    </source>
</evidence>
<dbReference type="PANTHER" id="PTHR47186">
    <property type="entry name" value="LEUCINE-RICH REPEAT-CONTAINING PROTEIN 57"/>
    <property type="match status" value="1"/>
</dbReference>
<dbReference type="SUPFAM" id="SSF52058">
    <property type="entry name" value="L domain-like"/>
    <property type="match status" value="1"/>
</dbReference>
<evidence type="ECO:0000313" key="1">
    <source>
        <dbReference type="EMBL" id="KAF0699718.1"/>
    </source>
</evidence>
<dbReference type="EMBL" id="VJMH01005159">
    <property type="protein sequence ID" value="KAF0699718.1"/>
    <property type="molecule type" value="Genomic_DNA"/>
</dbReference>
<dbReference type="InterPro" id="IPR032675">
    <property type="entry name" value="LRR_dom_sf"/>
</dbReference>
<reference evidence="2 3" key="1">
    <citation type="submission" date="2019-03" db="EMBL/GenBank/DDBJ databases">
        <authorList>
            <person name="Gaulin E."/>
            <person name="Dumas B."/>
        </authorList>
    </citation>
    <scope>NUCLEOTIDE SEQUENCE [LARGE SCALE GENOMIC DNA]</scope>
    <source>
        <strain evidence="2">CBS 568.67</strain>
    </source>
</reference>
<evidence type="ECO:0000313" key="2">
    <source>
        <dbReference type="EMBL" id="VFT86611.1"/>
    </source>
</evidence>
<protein>
    <submittedName>
        <fullName evidence="2">Aste57867_9732 protein</fullName>
    </submittedName>
</protein>
<proteinExistence type="predicted"/>
<dbReference type="OrthoDB" id="61560at2759"/>
<organism evidence="2 3">
    <name type="scientific">Aphanomyces stellatus</name>
    <dbReference type="NCBI Taxonomy" id="120398"/>
    <lineage>
        <taxon>Eukaryota</taxon>
        <taxon>Sar</taxon>
        <taxon>Stramenopiles</taxon>
        <taxon>Oomycota</taxon>
        <taxon>Saprolegniomycetes</taxon>
        <taxon>Saprolegniales</taxon>
        <taxon>Verrucalvaceae</taxon>
        <taxon>Aphanomyces</taxon>
    </lineage>
</organism>
<dbReference type="EMBL" id="CAADRA010005180">
    <property type="protein sequence ID" value="VFT86611.1"/>
    <property type="molecule type" value="Genomic_DNA"/>
</dbReference>
<gene>
    <name evidence="2" type="primary">Aste57867_9732</name>
    <name evidence="1" type="ORF">As57867_009694</name>
    <name evidence="2" type="ORF">ASTE57867_9732</name>
</gene>
<dbReference type="Gene3D" id="3.80.10.10">
    <property type="entry name" value="Ribonuclease Inhibitor"/>
    <property type="match status" value="2"/>
</dbReference>